<organism evidence="1 2">
    <name type="scientific">Agromyces ramosus</name>
    <dbReference type="NCBI Taxonomy" id="33879"/>
    <lineage>
        <taxon>Bacteria</taxon>
        <taxon>Bacillati</taxon>
        <taxon>Actinomycetota</taxon>
        <taxon>Actinomycetes</taxon>
        <taxon>Micrococcales</taxon>
        <taxon>Microbacteriaceae</taxon>
        <taxon>Agromyces</taxon>
    </lineage>
</organism>
<dbReference type="RefSeq" id="WP_307041786.1">
    <property type="nucleotide sequence ID" value="NZ_JAUSYY010000001.1"/>
</dbReference>
<reference evidence="1 2" key="1">
    <citation type="submission" date="2023-07" db="EMBL/GenBank/DDBJ databases">
        <title>Comparative genomics of wheat-associated soil bacteria to identify genetic determinants of phenazine resistance.</title>
        <authorList>
            <person name="Mouncey N."/>
        </authorList>
    </citation>
    <scope>NUCLEOTIDE SEQUENCE [LARGE SCALE GENOMIC DNA]</scope>
    <source>
        <strain evidence="1 2">V3I3</strain>
    </source>
</reference>
<protein>
    <submittedName>
        <fullName evidence="1">Uncharacterized protein</fullName>
    </submittedName>
</protein>
<comment type="caution">
    <text evidence="1">The sequence shown here is derived from an EMBL/GenBank/DDBJ whole genome shotgun (WGS) entry which is preliminary data.</text>
</comment>
<proteinExistence type="predicted"/>
<evidence type="ECO:0000313" key="2">
    <source>
        <dbReference type="Proteomes" id="UP001239083"/>
    </source>
</evidence>
<dbReference type="EMBL" id="JAUSYY010000001">
    <property type="protein sequence ID" value="MDQ0894499.1"/>
    <property type="molecule type" value="Genomic_DNA"/>
</dbReference>
<evidence type="ECO:0000313" key="1">
    <source>
        <dbReference type="EMBL" id="MDQ0894499.1"/>
    </source>
</evidence>
<name>A0ABU0R8V4_9MICO</name>
<dbReference type="Proteomes" id="UP001239083">
    <property type="component" value="Unassembled WGS sequence"/>
</dbReference>
<keyword evidence="2" id="KW-1185">Reference proteome</keyword>
<accession>A0ABU0R8V4</accession>
<gene>
    <name evidence="1" type="ORF">QFZ26_002054</name>
</gene>
<sequence length="226" mass="26215">MVQTTIRPTTDAASVTETNRAEAAAFFLRMRRMVALGQFKRVAREAMLEPRLLMAMREMLVWSKPRQQTRNEREARERDARAAAHAHFLAHRRDYIDPQTRPQMPPVRIGAEHRTEQRIARNNENALAWARRVAAAPEKVLARHASHTPYNRWAVLRPEYGPVRNPDEFWEARVNRDVRAVRRRAEHRNSIRPAGMTLDRALAIARDVLDAHSGKFPKPDLLPDFL</sequence>